<dbReference type="Proteomes" id="UP000187209">
    <property type="component" value="Unassembled WGS sequence"/>
</dbReference>
<dbReference type="GO" id="GO:0005525">
    <property type="term" value="F:GTP binding"/>
    <property type="evidence" value="ECO:0007669"/>
    <property type="project" value="TreeGrafter"/>
</dbReference>
<dbReference type="SUPFAM" id="SSF55154">
    <property type="entry name" value="CYTH-like phosphatases"/>
    <property type="match status" value="1"/>
</dbReference>
<dbReference type="SUPFAM" id="SSF52540">
    <property type="entry name" value="P-loop containing nucleoside triphosphate hydrolases"/>
    <property type="match status" value="1"/>
</dbReference>
<dbReference type="OrthoDB" id="6375174at2759"/>
<proteinExistence type="predicted"/>
<feature type="domain" description="NadR/Ttd14 AAA" evidence="1">
    <location>
        <begin position="56"/>
        <end position="233"/>
    </location>
</feature>
<name>A0A1R2BBX3_9CILI</name>
<dbReference type="GO" id="GO:0070300">
    <property type="term" value="F:phosphatidic acid binding"/>
    <property type="evidence" value="ECO:0007669"/>
    <property type="project" value="TreeGrafter"/>
</dbReference>
<dbReference type="AlphaFoldDB" id="A0A1R2BBX3"/>
<dbReference type="Gene3D" id="3.40.50.300">
    <property type="entry name" value="P-loop containing nucleotide triphosphate hydrolases"/>
    <property type="match status" value="1"/>
</dbReference>
<gene>
    <name evidence="2" type="ORF">SteCoe_26958</name>
</gene>
<dbReference type="PANTHER" id="PTHR34932:SF1">
    <property type="entry name" value="TRPL TRANSLOCATION DEFECT PROTEIN 14"/>
    <property type="match status" value="1"/>
</dbReference>
<evidence type="ECO:0000313" key="3">
    <source>
        <dbReference type="Proteomes" id="UP000187209"/>
    </source>
</evidence>
<evidence type="ECO:0000313" key="2">
    <source>
        <dbReference type="EMBL" id="OMJ74175.1"/>
    </source>
</evidence>
<dbReference type="InterPro" id="IPR053227">
    <property type="entry name" value="TRPL-trafficking_regulator"/>
</dbReference>
<protein>
    <recommendedName>
        <fullName evidence="1">NadR/Ttd14 AAA domain-containing protein</fullName>
    </recommendedName>
</protein>
<sequence>MEVSIDVILLTLIIGCLVIILTKNKTVYLSESPKGTKQLQRQSTMKSQYSSHDVFRIVITGGPCAGKTTGINKLASELSNSIKVLVVPEASTLLVKGGAINNLVGLDNNAQVEFQASLMQLQMALEDAFTEIASSFNEKSIVICDRGVMDGSAYISSDLWQALLDERGWTAVHLRDRRYEAVVHLVTAANGAEKFYSLCNNVARYEGIKEAQIVDSNLQKAWVGHSHLTIIDNESTKDFEDKINNLLNHVLWYIGASTSHVSTRKYLLRHPQSIPNVDEVQVVKIYIEDIFLKSKSNIISKIQKRGQSGSFFYTHSTKNKLDDEEYSVNKCQITAREYIVLGNNKDVSRKTVKRLRQCFIYKNQYFMLNTYLNVKGGISILRVENIKDMESVEIPLGLSILRDVTEDPGYNTYIMSKINWYVSSKDKDIIFDQ</sequence>
<reference evidence="2 3" key="1">
    <citation type="submission" date="2016-11" db="EMBL/GenBank/DDBJ databases">
        <title>The macronuclear genome of Stentor coeruleus: a giant cell with tiny introns.</title>
        <authorList>
            <person name="Slabodnick M."/>
            <person name="Ruby J.G."/>
            <person name="Reiff S.B."/>
            <person name="Swart E.C."/>
            <person name="Gosai S."/>
            <person name="Prabakaran S."/>
            <person name="Witkowska E."/>
            <person name="Larue G.E."/>
            <person name="Fisher S."/>
            <person name="Freeman R.M."/>
            <person name="Gunawardena J."/>
            <person name="Chu W."/>
            <person name="Stover N.A."/>
            <person name="Gregory B.D."/>
            <person name="Nowacki M."/>
            <person name="Derisi J."/>
            <person name="Roy S.W."/>
            <person name="Marshall W.F."/>
            <person name="Sood P."/>
        </authorList>
    </citation>
    <scope>NUCLEOTIDE SEQUENCE [LARGE SCALE GENOMIC DNA]</scope>
    <source>
        <strain evidence="2">WM001</strain>
    </source>
</reference>
<dbReference type="InterPro" id="IPR033469">
    <property type="entry name" value="CYTH-like_dom_sf"/>
</dbReference>
<dbReference type="PANTHER" id="PTHR34932">
    <property type="entry name" value="TRPL TRANSLOCATION DEFECT PROTEIN 14"/>
    <property type="match status" value="1"/>
</dbReference>
<dbReference type="Gene3D" id="2.40.320.10">
    <property type="entry name" value="Hypothetical Protein Pfu-838710-001"/>
    <property type="match status" value="1"/>
</dbReference>
<dbReference type="InterPro" id="IPR038727">
    <property type="entry name" value="NadR/Ttd14_AAA_dom"/>
</dbReference>
<accession>A0A1R2BBX3</accession>
<dbReference type="Pfam" id="PF13521">
    <property type="entry name" value="AAA_28"/>
    <property type="match status" value="1"/>
</dbReference>
<evidence type="ECO:0000259" key="1">
    <source>
        <dbReference type="Pfam" id="PF13521"/>
    </source>
</evidence>
<dbReference type="InterPro" id="IPR027417">
    <property type="entry name" value="P-loop_NTPase"/>
</dbReference>
<dbReference type="EMBL" id="MPUH01000769">
    <property type="protein sequence ID" value="OMJ74175.1"/>
    <property type="molecule type" value="Genomic_DNA"/>
</dbReference>
<comment type="caution">
    <text evidence="2">The sequence shown here is derived from an EMBL/GenBank/DDBJ whole genome shotgun (WGS) entry which is preliminary data.</text>
</comment>
<dbReference type="GO" id="GO:0035091">
    <property type="term" value="F:phosphatidylinositol binding"/>
    <property type="evidence" value="ECO:0007669"/>
    <property type="project" value="TreeGrafter"/>
</dbReference>
<organism evidence="2 3">
    <name type="scientific">Stentor coeruleus</name>
    <dbReference type="NCBI Taxonomy" id="5963"/>
    <lineage>
        <taxon>Eukaryota</taxon>
        <taxon>Sar</taxon>
        <taxon>Alveolata</taxon>
        <taxon>Ciliophora</taxon>
        <taxon>Postciliodesmatophora</taxon>
        <taxon>Heterotrichea</taxon>
        <taxon>Heterotrichida</taxon>
        <taxon>Stentoridae</taxon>
        <taxon>Stentor</taxon>
    </lineage>
</organism>
<keyword evidence="3" id="KW-1185">Reference proteome</keyword>